<dbReference type="GO" id="GO:0005886">
    <property type="term" value="C:plasma membrane"/>
    <property type="evidence" value="ECO:0007669"/>
    <property type="project" value="UniProtKB-SubCell"/>
</dbReference>
<keyword evidence="12" id="KW-1185">Reference proteome</keyword>
<sequence>MSQAPVISIVCPCFNEQEVLETFTSKITDILSTTGYTYELLFINDGSKDNTFSVLKKLQGENRHIRIINLSRNFGKEAAMTAGLDQALGEVIIPIDADLQDPPELIHDFLLEWKNGYDVVVARRKDRSSDSLAKKITASLFYKFHNSIAQVEIPDNVGDFRLITRKVVTAIQLLPENQRFMKGIFSWVGFNTKVVEYTRAPRAAGETSFNGWRLWNFALDGITSFSTVPLRIWLYIGLFISFASFIYGSIIILKTLIMGHDVPGYPSLIAVVLFLGGIQLVGLGVMGEYIGRLYIESKRRPTYILEKDTSNEKDAE</sequence>
<evidence type="ECO:0000256" key="7">
    <source>
        <dbReference type="ARBA" id="ARBA00023136"/>
    </source>
</evidence>
<evidence type="ECO:0000259" key="10">
    <source>
        <dbReference type="Pfam" id="PF00535"/>
    </source>
</evidence>
<dbReference type="OrthoDB" id="9811884at2"/>
<keyword evidence="4 11" id="KW-0808">Transferase</keyword>
<dbReference type="Pfam" id="PF00535">
    <property type="entry name" value="Glycos_transf_2"/>
    <property type="match status" value="1"/>
</dbReference>
<dbReference type="AlphaFoldDB" id="A0A4Q0YQS7"/>
<dbReference type="SUPFAM" id="SSF53448">
    <property type="entry name" value="Nucleotide-diphospho-sugar transferases"/>
    <property type="match status" value="1"/>
</dbReference>
<dbReference type="EMBL" id="PEIB01000009">
    <property type="protein sequence ID" value="RXJ73500.1"/>
    <property type="molecule type" value="Genomic_DNA"/>
</dbReference>
<dbReference type="PANTHER" id="PTHR48090:SF1">
    <property type="entry name" value="PROPHAGE BACTOPRENOL GLUCOSYL TRANSFERASE HOMOLOG"/>
    <property type="match status" value="1"/>
</dbReference>
<evidence type="ECO:0000256" key="8">
    <source>
        <dbReference type="ARBA" id="ARBA00038152"/>
    </source>
</evidence>
<feature type="transmembrane region" description="Helical" evidence="9">
    <location>
        <begin position="265"/>
        <end position="290"/>
    </location>
</feature>
<keyword evidence="2" id="KW-1003">Cell membrane</keyword>
<protein>
    <submittedName>
        <fullName evidence="11">Glycosyltransferase</fullName>
    </submittedName>
</protein>
<dbReference type="PANTHER" id="PTHR48090">
    <property type="entry name" value="UNDECAPRENYL-PHOSPHATE 4-DEOXY-4-FORMAMIDO-L-ARABINOSE TRANSFERASE-RELATED"/>
    <property type="match status" value="1"/>
</dbReference>
<keyword evidence="5 9" id="KW-0812">Transmembrane</keyword>
<evidence type="ECO:0000313" key="12">
    <source>
        <dbReference type="Proteomes" id="UP000290287"/>
    </source>
</evidence>
<dbReference type="FunFam" id="3.90.550.10:FF:000079">
    <property type="entry name" value="Probable glycosyl transferase"/>
    <property type="match status" value="1"/>
</dbReference>
<organism evidence="11 12">
    <name type="scientific">Veronia nyctiphanis</name>
    <dbReference type="NCBI Taxonomy" id="1278244"/>
    <lineage>
        <taxon>Bacteria</taxon>
        <taxon>Pseudomonadati</taxon>
        <taxon>Pseudomonadota</taxon>
        <taxon>Gammaproteobacteria</taxon>
        <taxon>Vibrionales</taxon>
        <taxon>Vibrionaceae</taxon>
        <taxon>Veronia</taxon>
    </lineage>
</organism>
<dbReference type="InterPro" id="IPR001173">
    <property type="entry name" value="Glyco_trans_2-like"/>
</dbReference>
<evidence type="ECO:0000256" key="2">
    <source>
        <dbReference type="ARBA" id="ARBA00022475"/>
    </source>
</evidence>
<name>A0A4Q0YQS7_9GAMM</name>
<feature type="domain" description="Glycosyltransferase 2-like" evidence="10">
    <location>
        <begin position="8"/>
        <end position="168"/>
    </location>
</feature>
<evidence type="ECO:0000256" key="3">
    <source>
        <dbReference type="ARBA" id="ARBA00022676"/>
    </source>
</evidence>
<keyword evidence="6 9" id="KW-1133">Transmembrane helix</keyword>
<evidence type="ECO:0000256" key="9">
    <source>
        <dbReference type="SAM" id="Phobius"/>
    </source>
</evidence>
<comment type="caution">
    <text evidence="11">The sequence shown here is derived from an EMBL/GenBank/DDBJ whole genome shotgun (WGS) entry which is preliminary data.</text>
</comment>
<dbReference type="RefSeq" id="WP_129122103.1">
    <property type="nucleotide sequence ID" value="NZ_PEIB01000009.1"/>
</dbReference>
<dbReference type="GO" id="GO:0016757">
    <property type="term" value="F:glycosyltransferase activity"/>
    <property type="evidence" value="ECO:0007669"/>
    <property type="project" value="UniProtKB-KW"/>
</dbReference>
<dbReference type="CDD" id="cd04187">
    <property type="entry name" value="DPM1_like_bac"/>
    <property type="match status" value="1"/>
</dbReference>
<reference evidence="11 12" key="1">
    <citation type="submission" date="2017-10" db="EMBL/GenBank/DDBJ databases">
        <title>Nyctiphanis sp. nov., isolated from the stomach of the euphausiid Nyctiphanes simplex (Hansen, 1911) in the Gulf of California.</title>
        <authorList>
            <person name="Gomez-Gil B."/>
            <person name="Aguilar-Mendez M."/>
            <person name="Lopez-Cortes A."/>
            <person name="Gomez-Gutierrez J."/>
            <person name="Roque A."/>
            <person name="Lang E."/>
            <person name="Gonzalez-Castillo A."/>
        </authorList>
    </citation>
    <scope>NUCLEOTIDE SEQUENCE [LARGE SCALE GENOMIC DNA]</scope>
    <source>
        <strain evidence="11 12">CAIM 600</strain>
    </source>
</reference>
<gene>
    <name evidence="11" type="ORF">CS022_09705</name>
</gene>
<evidence type="ECO:0000256" key="5">
    <source>
        <dbReference type="ARBA" id="ARBA00022692"/>
    </source>
</evidence>
<feature type="transmembrane region" description="Helical" evidence="9">
    <location>
        <begin position="232"/>
        <end position="253"/>
    </location>
</feature>
<comment type="similarity">
    <text evidence="8">Belongs to the glycosyltransferase 2 family. GtrB subfamily.</text>
</comment>
<keyword evidence="3" id="KW-0328">Glycosyltransferase</keyword>
<proteinExistence type="inferred from homology"/>
<dbReference type="Gene3D" id="3.90.550.10">
    <property type="entry name" value="Spore Coat Polysaccharide Biosynthesis Protein SpsA, Chain A"/>
    <property type="match status" value="1"/>
</dbReference>
<evidence type="ECO:0000256" key="1">
    <source>
        <dbReference type="ARBA" id="ARBA00004651"/>
    </source>
</evidence>
<evidence type="ECO:0000256" key="6">
    <source>
        <dbReference type="ARBA" id="ARBA00022989"/>
    </source>
</evidence>
<comment type="subcellular location">
    <subcellularLocation>
        <location evidence="1">Cell membrane</location>
        <topology evidence="1">Multi-pass membrane protein</topology>
    </subcellularLocation>
</comment>
<accession>A0A4Q0YQS7</accession>
<evidence type="ECO:0000313" key="11">
    <source>
        <dbReference type="EMBL" id="RXJ73500.1"/>
    </source>
</evidence>
<dbReference type="InterPro" id="IPR029044">
    <property type="entry name" value="Nucleotide-diphossugar_trans"/>
</dbReference>
<evidence type="ECO:0000256" key="4">
    <source>
        <dbReference type="ARBA" id="ARBA00022679"/>
    </source>
</evidence>
<keyword evidence="7 9" id="KW-0472">Membrane</keyword>
<dbReference type="Proteomes" id="UP000290287">
    <property type="component" value="Unassembled WGS sequence"/>
</dbReference>
<dbReference type="InterPro" id="IPR050256">
    <property type="entry name" value="Glycosyltransferase_2"/>
</dbReference>